<evidence type="ECO:0000256" key="5">
    <source>
        <dbReference type="SAM" id="Phobius"/>
    </source>
</evidence>
<dbReference type="Pfam" id="PF00015">
    <property type="entry name" value="MCPsignal"/>
    <property type="match status" value="1"/>
</dbReference>
<organism evidence="8 9">
    <name type="scientific">Aureimonas jatrophae</name>
    <dbReference type="NCBI Taxonomy" id="1166073"/>
    <lineage>
        <taxon>Bacteria</taxon>
        <taxon>Pseudomonadati</taxon>
        <taxon>Pseudomonadota</taxon>
        <taxon>Alphaproteobacteria</taxon>
        <taxon>Hyphomicrobiales</taxon>
        <taxon>Aurantimonadaceae</taxon>
        <taxon>Aureimonas</taxon>
    </lineage>
</organism>
<dbReference type="Gene3D" id="1.10.287.950">
    <property type="entry name" value="Methyl-accepting chemotaxis protein"/>
    <property type="match status" value="1"/>
</dbReference>
<evidence type="ECO:0000256" key="2">
    <source>
        <dbReference type="ARBA" id="ARBA00029447"/>
    </source>
</evidence>
<keyword evidence="5" id="KW-1133">Transmembrane helix</keyword>
<reference evidence="8 9" key="1">
    <citation type="submission" date="2016-10" db="EMBL/GenBank/DDBJ databases">
        <authorList>
            <person name="de Groot N.N."/>
        </authorList>
    </citation>
    <scope>NUCLEOTIDE SEQUENCE [LARGE SCALE GENOMIC DNA]</scope>
    <source>
        <strain evidence="9">L7-484,KACC 16230,DSM 25025</strain>
    </source>
</reference>
<gene>
    <name evidence="8" type="ORF">SAMN05192530_104363</name>
</gene>
<accession>A0A1H0HZ51</accession>
<feature type="transmembrane region" description="Helical" evidence="5">
    <location>
        <begin position="188"/>
        <end position="216"/>
    </location>
</feature>
<evidence type="ECO:0000256" key="1">
    <source>
        <dbReference type="ARBA" id="ARBA00022500"/>
    </source>
</evidence>
<evidence type="ECO:0000259" key="7">
    <source>
        <dbReference type="PROSITE" id="PS50885"/>
    </source>
</evidence>
<dbReference type="PANTHER" id="PTHR43531">
    <property type="entry name" value="PROTEIN ICFG"/>
    <property type="match status" value="1"/>
</dbReference>
<evidence type="ECO:0000256" key="3">
    <source>
        <dbReference type="PROSITE-ProRule" id="PRU00284"/>
    </source>
</evidence>
<feature type="non-terminal residue" evidence="8">
    <location>
        <position position="381"/>
    </location>
</feature>
<dbReference type="CDD" id="cd06225">
    <property type="entry name" value="HAMP"/>
    <property type="match status" value="1"/>
</dbReference>
<dbReference type="RefSeq" id="WP_090673318.1">
    <property type="nucleotide sequence ID" value="NZ_FNIT01000004.1"/>
</dbReference>
<evidence type="ECO:0000313" key="8">
    <source>
        <dbReference type="EMBL" id="SDO24447.1"/>
    </source>
</evidence>
<dbReference type="InterPro" id="IPR007891">
    <property type="entry name" value="CHASE3"/>
</dbReference>
<dbReference type="Pfam" id="PF00672">
    <property type="entry name" value="HAMP"/>
    <property type="match status" value="1"/>
</dbReference>
<protein>
    <submittedName>
        <fullName evidence="8">Methyl-accepting chemotaxis protein</fullName>
    </submittedName>
</protein>
<dbReference type="PROSITE" id="PS50885">
    <property type="entry name" value="HAMP"/>
    <property type="match status" value="1"/>
</dbReference>
<dbReference type="GO" id="GO:0004888">
    <property type="term" value="F:transmembrane signaling receptor activity"/>
    <property type="evidence" value="ECO:0007669"/>
    <property type="project" value="TreeGrafter"/>
</dbReference>
<dbReference type="InterPro" id="IPR051310">
    <property type="entry name" value="MCP_chemotaxis"/>
</dbReference>
<keyword evidence="1" id="KW-0145">Chemotaxis</keyword>
<evidence type="ECO:0000313" key="9">
    <source>
        <dbReference type="Proteomes" id="UP000198793"/>
    </source>
</evidence>
<keyword evidence="5" id="KW-0812">Transmembrane</keyword>
<dbReference type="PROSITE" id="PS50111">
    <property type="entry name" value="CHEMOTAXIS_TRANSDUC_2"/>
    <property type="match status" value="1"/>
</dbReference>
<feature type="domain" description="HAMP" evidence="7">
    <location>
        <begin position="210"/>
        <end position="262"/>
    </location>
</feature>
<dbReference type="SUPFAM" id="SSF58104">
    <property type="entry name" value="Methyl-accepting chemotaxis protein (MCP) signaling domain"/>
    <property type="match status" value="1"/>
</dbReference>
<keyword evidence="9" id="KW-1185">Reference proteome</keyword>
<evidence type="ECO:0000256" key="4">
    <source>
        <dbReference type="SAM" id="MobiDB-lite"/>
    </source>
</evidence>
<feature type="domain" description="Methyl-accepting transducer" evidence="6">
    <location>
        <begin position="267"/>
        <end position="381"/>
    </location>
</feature>
<dbReference type="InterPro" id="IPR004089">
    <property type="entry name" value="MCPsignal_dom"/>
</dbReference>
<dbReference type="EMBL" id="FNIT01000004">
    <property type="protein sequence ID" value="SDO24447.1"/>
    <property type="molecule type" value="Genomic_DNA"/>
</dbReference>
<dbReference type="CDD" id="cd19410">
    <property type="entry name" value="HK9-like_sensor"/>
    <property type="match status" value="1"/>
</dbReference>
<keyword evidence="3" id="KW-0807">Transducer</keyword>
<sequence length="381" mass="40019">MLSGLKMKYKVVVLFSFALVATVASMSLIYTSLQTVRQTAEWSTHSNKVLRAVNGAMAAMVDRETGLRGFLITANPANLDPYKQGGSAFEAHLADAVRLTSDNPEQQKRLAHLGELATSWASTVAEPAIRLMGEVSTQDQARSFEVRALGKTMMDELRATVSAATAEEEQLMVTREAASTAAMQTIEWAIFGGTLAVVVVLLGAGAVLIASTVGPLNRAVDMARRIGAGDLTYRTQAKGRDEIGDLLRSMNAMSVQLSQIVSDVIGSAAQVAAGSRQSAATAEQLSSGSSEQAAASEQTSAAVEEMSGNVRQNADNAAQAERTAVRARALAEDVASATTQAVASMAEVAEKVRLVQEIARQTDLLALNAAIEAARAGPHGK</sequence>
<dbReference type="InterPro" id="IPR003660">
    <property type="entry name" value="HAMP_dom"/>
</dbReference>
<dbReference type="GO" id="GO:0007165">
    <property type="term" value="P:signal transduction"/>
    <property type="evidence" value="ECO:0007669"/>
    <property type="project" value="UniProtKB-KW"/>
</dbReference>
<name>A0A1H0HZ51_9HYPH</name>
<dbReference type="GO" id="GO:0005886">
    <property type="term" value="C:plasma membrane"/>
    <property type="evidence" value="ECO:0007669"/>
    <property type="project" value="TreeGrafter"/>
</dbReference>
<comment type="similarity">
    <text evidence="2">Belongs to the methyl-accepting chemotaxis (MCP) protein family.</text>
</comment>
<dbReference type="GO" id="GO:0006935">
    <property type="term" value="P:chemotaxis"/>
    <property type="evidence" value="ECO:0007669"/>
    <property type="project" value="UniProtKB-KW"/>
</dbReference>
<dbReference type="AlphaFoldDB" id="A0A1H0HZ51"/>
<dbReference type="Pfam" id="PF05227">
    <property type="entry name" value="CHASE3"/>
    <property type="match status" value="1"/>
</dbReference>
<proteinExistence type="inferred from homology"/>
<feature type="region of interest" description="Disordered" evidence="4">
    <location>
        <begin position="282"/>
        <end position="305"/>
    </location>
</feature>
<dbReference type="Proteomes" id="UP000198793">
    <property type="component" value="Unassembled WGS sequence"/>
</dbReference>
<dbReference type="SMART" id="SM00304">
    <property type="entry name" value="HAMP"/>
    <property type="match status" value="1"/>
</dbReference>
<dbReference type="PANTHER" id="PTHR43531:SF11">
    <property type="entry name" value="METHYL-ACCEPTING CHEMOTAXIS PROTEIN 3"/>
    <property type="match status" value="1"/>
</dbReference>
<evidence type="ECO:0000259" key="6">
    <source>
        <dbReference type="PROSITE" id="PS50111"/>
    </source>
</evidence>
<dbReference type="STRING" id="1166073.SAMN05192530_104363"/>
<keyword evidence="5" id="KW-0472">Membrane</keyword>